<dbReference type="GO" id="GO:0004038">
    <property type="term" value="F:allantoinase activity"/>
    <property type="evidence" value="ECO:0007669"/>
    <property type="project" value="TreeGrafter"/>
</dbReference>
<gene>
    <name evidence="2" type="ORF">EDC64_11963</name>
</gene>
<dbReference type="Pfam" id="PF07969">
    <property type="entry name" value="Amidohydro_3"/>
    <property type="match status" value="1"/>
</dbReference>
<dbReference type="GO" id="GO:0005737">
    <property type="term" value="C:cytoplasm"/>
    <property type="evidence" value="ECO:0007669"/>
    <property type="project" value="TreeGrafter"/>
</dbReference>
<dbReference type="PANTHER" id="PTHR43668">
    <property type="entry name" value="ALLANTOINASE"/>
    <property type="match status" value="1"/>
</dbReference>
<dbReference type="Proteomes" id="UP000294664">
    <property type="component" value="Unassembled WGS sequence"/>
</dbReference>
<dbReference type="EMBL" id="SMAI01000019">
    <property type="protein sequence ID" value="TCT01093.1"/>
    <property type="molecule type" value="Genomic_DNA"/>
</dbReference>
<dbReference type="OrthoDB" id="9815027at2"/>
<feature type="domain" description="Amidohydrolase 3" evidence="1">
    <location>
        <begin position="49"/>
        <end position="249"/>
    </location>
</feature>
<protein>
    <submittedName>
        <fullName evidence="2">Dihydroorotase</fullName>
    </submittedName>
</protein>
<dbReference type="RefSeq" id="WP_132035559.1">
    <property type="nucleotide sequence ID" value="NZ_SMAI01000019.1"/>
</dbReference>
<sequence length="506" mass="54025">MSRRTFDLLIAGARILDPETDRDEVADIGIVAGAIARIGAISAEASDHVVDAAGKVVCPGFIDLHAHGQSVAADWMQAFDGVTTTLELEVGVLPVRSWYERQEAAGRVLNYGASASWIFARKQVMAEIRPDPEKHPMEMMGEGADNRGGWSTDIATPDRVADICAIIEAGMRDGGIGIGIPHGYAPGAGVKEMIDVCGLAARCGAPTFTHIPFMSNADPRSSEESYLRIIGYAAATGAHMHICHLNSTSLHDIERCRAALLNAQARGLPITVEAYPYGTGSTVVSASFFSDADFTQRTGSGYGSIELIHNRHQIQDRADLLSAKAADPAALVAWHFLDIARDRTHQDLLDLSVLYPGGAIASDAMPWVEPDGAIYRGEDWPLPTRLSSHPRSAGTFTKFLGDYQRTRGKIGLMAAIAKCTLVPGRILEACLPEMRRKARLQEGCDADLVVFDPETVAGKASFADMTAPALGVEALLVGGTPVILSGRLDPGARPGRPLRRGVRANG</sequence>
<dbReference type="NCBIfam" id="NF006560">
    <property type="entry name" value="PRK09061.1"/>
    <property type="match status" value="1"/>
</dbReference>
<dbReference type="InterPro" id="IPR032466">
    <property type="entry name" value="Metal_Hydrolase"/>
</dbReference>
<name>A0A4R3LLC9_9HYPH</name>
<dbReference type="Gene3D" id="3.30.1490.130">
    <property type="entry name" value="D-aminoacylase. Domain 3"/>
    <property type="match status" value="1"/>
</dbReference>
<dbReference type="GO" id="GO:0016811">
    <property type="term" value="F:hydrolase activity, acting on carbon-nitrogen (but not peptide) bonds, in linear amides"/>
    <property type="evidence" value="ECO:0007669"/>
    <property type="project" value="InterPro"/>
</dbReference>
<dbReference type="SUPFAM" id="SSF51338">
    <property type="entry name" value="Composite domain of metallo-dependent hydrolases"/>
    <property type="match status" value="1"/>
</dbReference>
<dbReference type="InterPro" id="IPR011059">
    <property type="entry name" value="Metal-dep_hydrolase_composite"/>
</dbReference>
<proteinExistence type="predicted"/>
<dbReference type="GO" id="GO:0006145">
    <property type="term" value="P:purine nucleobase catabolic process"/>
    <property type="evidence" value="ECO:0007669"/>
    <property type="project" value="TreeGrafter"/>
</dbReference>
<accession>A0A4R3LLC9</accession>
<dbReference type="SUPFAM" id="SSF51556">
    <property type="entry name" value="Metallo-dependent hydrolases"/>
    <property type="match status" value="1"/>
</dbReference>
<organism evidence="2 3">
    <name type="scientific">Aquabacter spiritensis</name>
    <dbReference type="NCBI Taxonomy" id="933073"/>
    <lineage>
        <taxon>Bacteria</taxon>
        <taxon>Pseudomonadati</taxon>
        <taxon>Pseudomonadota</taxon>
        <taxon>Alphaproteobacteria</taxon>
        <taxon>Hyphomicrobiales</taxon>
        <taxon>Xanthobacteraceae</taxon>
        <taxon>Aquabacter</taxon>
    </lineage>
</organism>
<dbReference type="InterPro" id="IPR013108">
    <property type="entry name" value="Amidohydro_3"/>
</dbReference>
<comment type="caution">
    <text evidence="2">The sequence shown here is derived from an EMBL/GenBank/DDBJ whole genome shotgun (WGS) entry which is preliminary data.</text>
</comment>
<keyword evidence="3" id="KW-1185">Reference proteome</keyword>
<evidence type="ECO:0000259" key="1">
    <source>
        <dbReference type="Pfam" id="PF07969"/>
    </source>
</evidence>
<dbReference type="PANTHER" id="PTHR43668:SF2">
    <property type="entry name" value="ALLANTOINASE"/>
    <property type="match status" value="1"/>
</dbReference>
<dbReference type="AlphaFoldDB" id="A0A4R3LLC9"/>
<evidence type="ECO:0000313" key="3">
    <source>
        <dbReference type="Proteomes" id="UP000294664"/>
    </source>
</evidence>
<dbReference type="InterPro" id="IPR023100">
    <property type="entry name" value="D-aminoacylase_insert_dom_sf"/>
</dbReference>
<dbReference type="Gene3D" id="2.30.40.10">
    <property type="entry name" value="Urease, subunit C, domain 1"/>
    <property type="match status" value="1"/>
</dbReference>
<reference evidence="2 3" key="1">
    <citation type="submission" date="2019-03" db="EMBL/GenBank/DDBJ databases">
        <title>Genomic Encyclopedia of Type Strains, Phase IV (KMG-IV): sequencing the most valuable type-strain genomes for metagenomic binning, comparative biology and taxonomic classification.</title>
        <authorList>
            <person name="Goeker M."/>
        </authorList>
    </citation>
    <scope>NUCLEOTIDE SEQUENCE [LARGE SCALE GENOMIC DNA]</scope>
    <source>
        <strain evidence="2 3">DSM 9035</strain>
    </source>
</reference>
<evidence type="ECO:0000313" key="2">
    <source>
        <dbReference type="EMBL" id="TCT01093.1"/>
    </source>
</evidence>
<dbReference type="Gene3D" id="3.20.20.140">
    <property type="entry name" value="Metal-dependent hydrolases"/>
    <property type="match status" value="1"/>
</dbReference>
<dbReference type="InterPro" id="IPR050138">
    <property type="entry name" value="DHOase/Allantoinase_Hydrolase"/>
</dbReference>